<organism evidence="2 3">
    <name type="scientific">Martelella endophytica</name>
    <dbReference type="NCBI Taxonomy" id="1486262"/>
    <lineage>
        <taxon>Bacteria</taxon>
        <taxon>Pseudomonadati</taxon>
        <taxon>Pseudomonadota</taxon>
        <taxon>Alphaproteobacteria</taxon>
        <taxon>Hyphomicrobiales</taxon>
        <taxon>Aurantimonadaceae</taxon>
        <taxon>Martelella</taxon>
    </lineage>
</organism>
<dbReference type="HOGENOM" id="CLU_159259_1_0_5"/>
<proteinExistence type="predicted"/>
<name>A0A0D5LSI0_MAREN</name>
<feature type="region of interest" description="Disordered" evidence="1">
    <location>
        <begin position="1"/>
        <end position="27"/>
    </location>
</feature>
<evidence type="ECO:0000313" key="3">
    <source>
        <dbReference type="Proteomes" id="UP000032611"/>
    </source>
</evidence>
<keyword evidence="3" id="KW-1185">Reference proteome</keyword>
<sequence>MNPTSKPGGLDQPFRFGAPVVPDDDTDLPQNSTLYIGTEGDICGITMGGTEVTLRNHPVGYVLGVFARVKATGTTAEDIVALW</sequence>
<dbReference type="PATRIC" id="fig|1486262.3.peg.3588"/>
<evidence type="ECO:0000313" key="2">
    <source>
        <dbReference type="EMBL" id="AJY47041.1"/>
    </source>
</evidence>
<dbReference type="AlphaFoldDB" id="A0A0D5LSI0"/>
<dbReference type="EMBL" id="CP010803">
    <property type="protein sequence ID" value="AJY47041.1"/>
    <property type="molecule type" value="Genomic_DNA"/>
</dbReference>
<reference evidence="2 3" key="1">
    <citation type="journal article" date="2015" name="Genome Announc.">
        <title>Complete genome sequence of Martelella endophytica YC6887, which has antifungal activity associated with a halophyte.</title>
        <authorList>
            <person name="Khan A."/>
            <person name="Khan H."/>
            <person name="Chung E.J."/>
            <person name="Hossain M.T."/>
            <person name="Chung Y.R."/>
        </authorList>
    </citation>
    <scope>NUCLEOTIDE SEQUENCE [LARGE SCALE GENOMIC DNA]</scope>
    <source>
        <strain evidence="2">YC6887</strain>
    </source>
</reference>
<gene>
    <name evidence="2" type="ORF">TM49_17345</name>
</gene>
<accession>A0A0D5LSI0</accession>
<dbReference type="KEGG" id="mey:TM49_17345"/>
<protein>
    <submittedName>
        <fullName evidence="2">Uncharacterized protein</fullName>
    </submittedName>
</protein>
<dbReference type="RefSeq" id="WP_045683112.1">
    <property type="nucleotide sequence ID" value="NZ_CP010803.1"/>
</dbReference>
<dbReference type="OrthoDB" id="7916272at2"/>
<dbReference type="STRING" id="1486262.TM49_17345"/>
<dbReference type="Proteomes" id="UP000032611">
    <property type="component" value="Chromosome"/>
</dbReference>
<evidence type="ECO:0000256" key="1">
    <source>
        <dbReference type="SAM" id="MobiDB-lite"/>
    </source>
</evidence>